<dbReference type="PANTHER" id="PTHR31900">
    <property type="entry name" value="F-BOX/RNI SUPERFAMILY PROTEIN-RELATED"/>
    <property type="match status" value="1"/>
</dbReference>
<protein>
    <submittedName>
        <fullName evidence="2">Uncharacterized protein</fullName>
    </submittedName>
</protein>
<dbReference type="InterPro" id="IPR050232">
    <property type="entry name" value="FBL13/AtMIF1-like"/>
</dbReference>
<dbReference type="Proteomes" id="UP000436088">
    <property type="component" value="Unassembled WGS sequence"/>
</dbReference>
<evidence type="ECO:0000256" key="1">
    <source>
        <dbReference type="SAM" id="Phobius"/>
    </source>
</evidence>
<gene>
    <name evidence="2" type="ORF">F3Y22_tig00111392pilonHSYRG00450</name>
</gene>
<feature type="transmembrane region" description="Helical" evidence="1">
    <location>
        <begin position="217"/>
        <end position="235"/>
    </location>
</feature>
<evidence type="ECO:0000313" key="2">
    <source>
        <dbReference type="EMBL" id="KAE8680205.1"/>
    </source>
</evidence>
<comment type="caution">
    <text evidence="2">The sequence shown here is derived from an EMBL/GenBank/DDBJ whole genome shotgun (WGS) entry which is preliminary data.</text>
</comment>
<dbReference type="EMBL" id="VEPZ02001327">
    <property type="protein sequence ID" value="KAE8680205.1"/>
    <property type="molecule type" value="Genomic_DNA"/>
</dbReference>
<proteinExistence type="predicted"/>
<evidence type="ECO:0000313" key="3">
    <source>
        <dbReference type="Proteomes" id="UP000436088"/>
    </source>
</evidence>
<name>A0A6A2YBK8_HIBSY</name>
<dbReference type="AlphaFoldDB" id="A0A6A2YBK8"/>
<keyword evidence="1" id="KW-0812">Transmembrane</keyword>
<keyword evidence="1" id="KW-0472">Membrane</keyword>
<keyword evidence="3" id="KW-1185">Reference proteome</keyword>
<reference evidence="2" key="1">
    <citation type="submission" date="2019-09" db="EMBL/GenBank/DDBJ databases">
        <title>Draft genome information of white flower Hibiscus syriacus.</title>
        <authorList>
            <person name="Kim Y.-M."/>
        </authorList>
    </citation>
    <scope>NUCLEOTIDE SEQUENCE [LARGE SCALE GENOMIC DNA]</scope>
    <source>
        <strain evidence="2">YM2019G1</strain>
    </source>
</reference>
<sequence length="237" mass="26524">MKKVDSNCVYRWISAAAGRGVKHLDLSIWHDESTTFPCVVYLCLLAGHCSKIMIDTPNLAYFKCSDLNGTRLSLENMQTLVEADIDIDPYDVLQVDAMAVFTGISNVHSLLLSTRSLKVLLICEPRPICSNLVELERGYCPDHKEWNFSVLCLGKCLLVCCLNSKAMEVSGFNNNENFTEKAKFIPKNGGALEKLTIRTSPNVSEAERLKMKKKMQLHLEIGCGVIIASFMFTLSHR</sequence>
<dbReference type="PANTHER" id="PTHR31900:SF27">
    <property type="entry name" value="FBD DOMAIN-CONTAINING PROTEIN"/>
    <property type="match status" value="1"/>
</dbReference>
<organism evidence="2 3">
    <name type="scientific">Hibiscus syriacus</name>
    <name type="common">Rose of Sharon</name>
    <dbReference type="NCBI Taxonomy" id="106335"/>
    <lineage>
        <taxon>Eukaryota</taxon>
        <taxon>Viridiplantae</taxon>
        <taxon>Streptophyta</taxon>
        <taxon>Embryophyta</taxon>
        <taxon>Tracheophyta</taxon>
        <taxon>Spermatophyta</taxon>
        <taxon>Magnoliopsida</taxon>
        <taxon>eudicotyledons</taxon>
        <taxon>Gunneridae</taxon>
        <taxon>Pentapetalae</taxon>
        <taxon>rosids</taxon>
        <taxon>malvids</taxon>
        <taxon>Malvales</taxon>
        <taxon>Malvaceae</taxon>
        <taxon>Malvoideae</taxon>
        <taxon>Hibiscus</taxon>
    </lineage>
</organism>
<accession>A0A6A2YBK8</accession>
<keyword evidence="1" id="KW-1133">Transmembrane helix</keyword>